<organism evidence="1 2">
    <name type="scientific">Arabidopsis thaliana x Arabidopsis arenosa</name>
    <dbReference type="NCBI Taxonomy" id="1240361"/>
    <lineage>
        <taxon>Eukaryota</taxon>
        <taxon>Viridiplantae</taxon>
        <taxon>Streptophyta</taxon>
        <taxon>Embryophyta</taxon>
        <taxon>Tracheophyta</taxon>
        <taxon>Spermatophyta</taxon>
        <taxon>Magnoliopsida</taxon>
        <taxon>eudicotyledons</taxon>
        <taxon>Gunneridae</taxon>
        <taxon>Pentapetalae</taxon>
        <taxon>rosids</taxon>
        <taxon>malvids</taxon>
        <taxon>Brassicales</taxon>
        <taxon>Brassicaceae</taxon>
        <taxon>Camelineae</taxon>
        <taxon>Arabidopsis</taxon>
    </lineage>
</organism>
<dbReference type="FunFam" id="1.25.70.10:FF:000039">
    <property type="entry name" value="F8K4.20 protein"/>
    <property type="match status" value="1"/>
</dbReference>
<dbReference type="SMART" id="SM00733">
    <property type="entry name" value="Mterf"/>
    <property type="match status" value="7"/>
</dbReference>
<evidence type="ECO:0000313" key="2">
    <source>
        <dbReference type="Proteomes" id="UP000694240"/>
    </source>
</evidence>
<dbReference type="PANTHER" id="PTHR13068:SF161">
    <property type="entry name" value="F19K23.4 PROTEIN-RELATED"/>
    <property type="match status" value="1"/>
</dbReference>
<protein>
    <submittedName>
        <fullName evidence="1">Transcription termination factor mitochondrial/chloroplastic</fullName>
    </submittedName>
</protein>
<dbReference type="Proteomes" id="UP000694240">
    <property type="component" value="Chromosome 7"/>
</dbReference>
<accession>A0A8T2BFN3</accession>
<comment type="caution">
    <text evidence="1">The sequence shown here is derived from an EMBL/GenBank/DDBJ whole genome shotgun (WGS) entry which is preliminary data.</text>
</comment>
<keyword evidence="2" id="KW-1185">Reference proteome</keyword>
<dbReference type="PANTHER" id="PTHR13068">
    <property type="entry name" value="CGI-12 PROTEIN-RELATED"/>
    <property type="match status" value="1"/>
</dbReference>
<gene>
    <name evidence="1" type="ORF">ISN45_Aa02g003230</name>
</gene>
<dbReference type="InterPro" id="IPR003690">
    <property type="entry name" value="MTERF"/>
</dbReference>
<dbReference type="Pfam" id="PF02536">
    <property type="entry name" value="mTERF"/>
    <property type="match status" value="1"/>
</dbReference>
<dbReference type="AlphaFoldDB" id="A0A8T2BFN3"/>
<proteinExistence type="predicted"/>
<reference evidence="1 2" key="1">
    <citation type="submission" date="2020-12" db="EMBL/GenBank/DDBJ databases">
        <title>Concerted genomic and epigenomic changes stabilize Arabidopsis allopolyploids.</title>
        <authorList>
            <person name="Chen Z."/>
        </authorList>
    </citation>
    <scope>NUCLEOTIDE SEQUENCE [LARGE SCALE GENOMIC DNA]</scope>
    <source>
        <strain evidence="1">Allo738</strain>
        <tissue evidence="1">Leaf</tissue>
    </source>
</reference>
<name>A0A8T2BFN3_9BRAS</name>
<dbReference type="GO" id="GO:0003676">
    <property type="term" value="F:nucleic acid binding"/>
    <property type="evidence" value="ECO:0007669"/>
    <property type="project" value="InterPro"/>
</dbReference>
<dbReference type="FunFam" id="1.25.70.10:FF:000033">
    <property type="entry name" value="F19K23.4 protein"/>
    <property type="match status" value="1"/>
</dbReference>
<dbReference type="EMBL" id="JAEFBK010000007">
    <property type="protein sequence ID" value="KAG7584939.1"/>
    <property type="molecule type" value="Genomic_DNA"/>
</dbReference>
<evidence type="ECO:0000313" key="1">
    <source>
        <dbReference type="EMBL" id="KAG7584939.1"/>
    </source>
</evidence>
<sequence>MAKEMYSCIFHGRRSLDLQKWRSFFQKRSAFSNSFSSVASAAHLSPRDGRKGKNFTVSYLVDSLGLTTKVAESISRKVSFEDKCNPDSVLSLLRSHEFTDSQISNIIKMYPLLLISDAEKSLGPKLQFLQSRGASSSELTQVVSKVPKILGKREGKSISRYYDFIKVIIEADKSSSKYEKLCHSLPEVSRQDNKIRNVLVLRELGVPQRLLFSLLISDSGPVCGKEKFEESLKKVVEMGFDPTTSKFVKALHVFYQMSEKTIEEKLDVYKRLGFSVEDVWVIFKKWPCSLKFSEEKITQTIETLKMCGLNENEVLQVLKKYPQFIRISEQKILSLIETFLGVGFSRDECVMIVKGFPMCFGLSAETVKKKTEFLVKKMNWPLKSVVSNPAGLGYSLQKRIVPRCNVIKALMSKGSLGCELPSVASVLACTDQTFLNRYVVKHDDKLLVLKLMTWLSSPSIRLHRSEGL</sequence>